<dbReference type="GO" id="GO:0097546">
    <property type="term" value="C:ciliary base"/>
    <property type="evidence" value="ECO:0007669"/>
    <property type="project" value="TreeGrafter"/>
</dbReference>
<sequence>MRPGEDEIFFDYLQRSRLHIDVWNAESLMLIGSACVDLKHLCRQGRAGIQTIYMLDVVQPVNWSFHSSPHQLEEDIHEAEVSSTRPFGSLELQSQIRGRLHLRLSNIGRRPTISTGSSGEATTMLHSRKRKMYLIGTPDLSKVSR</sequence>
<comment type="caution">
    <text evidence="2">The sequence shown here is derived from an EMBL/GenBank/DDBJ whole genome shotgun (WGS) entry which is preliminary data.</text>
</comment>
<dbReference type="GO" id="GO:0035869">
    <property type="term" value="C:ciliary transition zone"/>
    <property type="evidence" value="ECO:0007669"/>
    <property type="project" value="TreeGrafter"/>
</dbReference>
<dbReference type="InterPro" id="IPR029775">
    <property type="entry name" value="NPHP4"/>
</dbReference>
<evidence type="ECO:0000313" key="3">
    <source>
        <dbReference type="Proteomes" id="UP000784294"/>
    </source>
</evidence>
<dbReference type="AlphaFoldDB" id="A0A3S5AFG8"/>
<dbReference type="GO" id="GO:1904491">
    <property type="term" value="P:protein localization to ciliary transition zone"/>
    <property type="evidence" value="ECO:0007669"/>
    <property type="project" value="TreeGrafter"/>
</dbReference>
<dbReference type="GO" id="GO:0090090">
    <property type="term" value="P:negative regulation of canonical Wnt signaling pathway"/>
    <property type="evidence" value="ECO:0007669"/>
    <property type="project" value="InterPro"/>
</dbReference>
<dbReference type="InterPro" id="IPR058765">
    <property type="entry name" value="NPHP4_C2-like"/>
</dbReference>
<name>A0A3S5AFG8_9PLAT</name>
<organism evidence="2 3">
    <name type="scientific">Protopolystoma xenopodis</name>
    <dbReference type="NCBI Taxonomy" id="117903"/>
    <lineage>
        <taxon>Eukaryota</taxon>
        <taxon>Metazoa</taxon>
        <taxon>Spiralia</taxon>
        <taxon>Lophotrochozoa</taxon>
        <taxon>Platyhelminthes</taxon>
        <taxon>Monogenea</taxon>
        <taxon>Polyopisthocotylea</taxon>
        <taxon>Polystomatidea</taxon>
        <taxon>Polystomatidae</taxon>
        <taxon>Protopolystoma</taxon>
    </lineage>
</organism>
<proteinExistence type="predicted"/>
<reference evidence="2" key="1">
    <citation type="submission" date="2018-11" db="EMBL/GenBank/DDBJ databases">
        <authorList>
            <consortium name="Pathogen Informatics"/>
        </authorList>
    </citation>
    <scope>NUCLEOTIDE SEQUENCE</scope>
</reference>
<evidence type="ECO:0000313" key="2">
    <source>
        <dbReference type="EMBL" id="VEL35695.1"/>
    </source>
</evidence>
<dbReference type="Proteomes" id="UP000784294">
    <property type="component" value="Unassembled WGS sequence"/>
</dbReference>
<protein>
    <recommendedName>
        <fullName evidence="1">NPHP4 C2-like domain-containing protein</fullName>
    </recommendedName>
</protein>
<dbReference type="PANTHER" id="PTHR31043">
    <property type="entry name" value="NEPHROCYSTIN-4"/>
    <property type="match status" value="1"/>
</dbReference>
<dbReference type="OrthoDB" id="313446at2759"/>
<dbReference type="GO" id="GO:0036064">
    <property type="term" value="C:ciliary basal body"/>
    <property type="evidence" value="ECO:0007669"/>
    <property type="project" value="TreeGrafter"/>
</dbReference>
<dbReference type="GO" id="GO:0097730">
    <property type="term" value="C:non-motile cilium"/>
    <property type="evidence" value="ECO:0007669"/>
    <property type="project" value="InterPro"/>
</dbReference>
<evidence type="ECO:0000259" key="1">
    <source>
        <dbReference type="Pfam" id="PF26186"/>
    </source>
</evidence>
<feature type="domain" description="NPHP4 C2-like" evidence="1">
    <location>
        <begin position="1"/>
        <end position="109"/>
    </location>
</feature>
<dbReference type="EMBL" id="CAAALY010250423">
    <property type="protein sequence ID" value="VEL35695.1"/>
    <property type="molecule type" value="Genomic_DNA"/>
</dbReference>
<dbReference type="Pfam" id="PF26186">
    <property type="entry name" value="NPHP4_C2_3rd"/>
    <property type="match status" value="1"/>
</dbReference>
<dbReference type="PANTHER" id="PTHR31043:SF3">
    <property type="entry name" value="NEPHROCYSTIN-4"/>
    <property type="match status" value="1"/>
</dbReference>
<gene>
    <name evidence="2" type="ORF">PXEA_LOCUS29135</name>
</gene>
<keyword evidence="3" id="KW-1185">Reference proteome</keyword>
<accession>A0A3S5AFG8</accession>